<dbReference type="EMBL" id="CM039435">
    <property type="protein sequence ID" value="KAI4316722.1"/>
    <property type="molecule type" value="Genomic_DNA"/>
</dbReference>
<evidence type="ECO:0000313" key="1">
    <source>
        <dbReference type="EMBL" id="KAI4316722.1"/>
    </source>
</evidence>
<protein>
    <submittedName>
        <fullName evidence="1">Uncharacterized protein</fullName>
    </submittedName>
</protein>
<comment type="caution">
    <text evidence="1">The sequence shown here is derived from an EMBL/GenBank/DDBJ whole genome shotgun (WGS) entry which is preliminary data.</text>
</comment>
<gene>
    <name evidence="1" type="ORF">L6164_024674</name>
</gene>
<dbReference type="Proteomes" id="UP000828941">
    <property type="component" value="Chromosome 10"/>
</dbReference>
<proteinExistence type="predicted"/>
<evidence type="ECO:0000313" key="2">
    <source>
        <dbReference type="Proteomes" id="UP000828941"/>
    </source>
</evidence>
<organism evidence="1 2">
    <name type="scientific">Bauhinia variegata</name>
    <name type="common">Purple orchid tree</name>
    <name type="synonym">Phanera variegata</name>
    <dbReference type="NCBI Taxonomy" id="167791"/>
    <lineage>
        <taxon>Eukaryota</taxon>
        <taxon>Viridiplantae</taxon>
        <taxon>Streptophyta</taxon>
        <taxon>Embryophyta</taxon>
        <taxon>Tracheophyta</taxon>
        <taxon>Spermatophyta</taxon>
        <taxon>Magnoliopsida</taxon>
        <taxon>eudicotyledons</taxon>
        <taxon>Gunneridae</taxon>
        <taxon>Pentapetalae</taxon>
        <taxon>rosids</taxon>
        <taxon>fabids</taxon>
        <taxon>Fabales</taxon>
        <taxon>Fabaceae</taxon>
        <taxon>Cercidoideae</taxon>
        <taxon>Cercideae</taxon>
        <taxon>Bauhiniinae</taxon>
        <taxon>Bauhinia</taxon>
    </lineage>
</organism>
<accession>A0ACB9LYA0</accession>
<reference evidence="1 2" key="1">
    <citation type="journal article" date="2022" name="DNA Res.">
        <title>Chromosomal-level genome assembly of the orchid tree Bauhinia variegata (Leguminosae; Cercidoideae) supports the allotetraploid origin hypothesis of Bauhinia.</title>
        <authorList>
            <person name="Zhong Y."/>
            <person name="Chen Y."/>
            <person name="Zheng D."/>
            <person name="Pang J."/>
            <person name="Liu Y."/>
            <person name="Luo S."/>
            <person name="Meng S."/>
            <person name="Qian L."/>
            <person name="Wei D."/>
            <person name="Dai S."/>
            <person name="Zhou R."/>
        </authorList>
    </citation>
    <scope>NUCLEOTIDE SEQUENCE [LARGE SCALE GENOMIC DNA]</scope>
    <source>
        <strain evidence="1">BV-YZ2020</strain>
    </source>
</reference>
<keyword evidence="2" id="KW-1185">Reference proteome</keyword>
<sequence>MGVFHHEEPPNDPKRCTCLAANLKEIFAHCRTFGGRLSTASLEEDYPISDFDEEQQVNLIYFTTQSSPICLETFNQYELNDSSGCFSSEKPSHGKAEAHT</sequence>
<name>A0ACB9LYA0_BAUVA</name>